<gene>
    <name evidence="9" type="primary">lipA</name>
    <name evidence="11" type="ORF">CLV25_101486</name>
</gene>
<name>A0A4R2F1N5_9BACT</name>
<keyword evidence="12" id="KW-1185">Reference proteome</keyword>
<comment type="similarity">
    <text evidence="9">Belongs to the radical SAM superfamily. Lipoyl synthase family.</text>
</comment>
<dbReference type="EC" id="2.8.1.8" evidence="9"/>
<evidence type="ECO:0000256" key="9">
    <source>
        <dbReference type="HAMAP-Rule" id="MF_00206"/>
    </source>
</evidence>
<evidence type="ECO:0000259" key="10">
    <source>
        <dbReference type="PROSITE" id="PS51918"/>
    </source>
</evidence>
<dbReference type="SFLD" id="SFLDF00271">
    <property type="entry name" value="lipoyl_synthase"/>
    <property type="match status" value="1"/>
</dbReference>
<evidence type="ECO:0000313" key="12">
    <source>
        <dbReference type="Proteomes" id="UP000294830"/>
    </source>
</evidence>
<dbReference type="NCBIfam" id="NF009544">
    <property type="entry name" value="PRK12928.1"/>
    <property type="match status" value="1"/>
</dbReference>
<dbReference type="GO" id="GO:0009249">
    <property type="term" value="P:protein lipoylation"/>
    <property type="evidence" value="ECO:0007669"/>
    <property type="project" value="UniProtKB-UniRule"/>
</dbReference>
<dbReference type="SUPFAM" id="SSF102114">
    <property type="entry name" value="Radical SAM enzymes"/>
    <property type="match status" value="1"/>
</dbReference>
<dbReference type="AlphaFoldDB" id="A0A4R2F1N5"/>
<organism evidence="11 12">
    <name type="scientific">Acetobacteroides hydrogenigenes</name>
    <dbReference type="NCBI Taxonomy" id="979970"/>
    <lineage>
        <taxon>Bacteria</taxon>
        <taxon>Pseudomonadati</taxon>
        <taxon>Bacteroidota</taxon>
        <taxon>Bacteroidia</taxon>
        <taxon>Bacteroidales</taxon>
        <taxon>Rikenellaceae</taxon>
        <taxon>Acetobacteroides</taxon>
    </lineage>
</organism>
<dbReference type="InterPro" id="IPR013785">
    <property type="entry name" value="Aldolase_TIM"/>
</dbReference>
<evidence type="ECO:0000256" key="2">
    <source>
        <dbReference type="ARBA" id="ARBA00022490"/>
    </source>
</evidence>
<keyword evidence="7 9" id="KW-0411">Iron-sulfur</keyword>
<evidence type="ECO:0000256" key="5">
    <source>
        <dbReference type="ARBA" id="ARBA00022723"/>
    </source>
</evidence>
<accession>A0A4R2F1N5</accession>
<dbReference type="InterPro" id="IPR058240">
    <property type="entry name" value="rSAM_sf"/>
</dbReference>
<dbReference type="Proteomes" id="UP000294830">
    <property type="component" value="Unassembled WGS sequence"/>
</dbReference>
<protein>
    <recommendedName>
        <fullName evidence="9">Lipoyl synthase</fullName>
        <ecNumber evidence="9">2.8.1.8</ecNumber>
    </recommendedName>
    <alternativeName>
        <fullName evidence="9">Lip-syn</fullName>
        <shortName evidence="9">LS</shortName>
    </alternativeName>
    <alternativeName>
        <fullName evidence="9">Lipoate synthase</fullName>
    </alternativeName>
    <alternativeName>
        <fullName evidence="9">Lipoic acid synthase</fullName>
    </alternativeName>
    <alternativeName>
        <fullName evidence="9">Sulfur insertion protein LipA</fullName>
    </alternativeName>
</protein>
<dbReference type="UniPathway" id="UPA00538">
    <property type="reaction ID" value="UER00593"/>
</dbReference>
<feature type="binding site" evidence="9">
    <location>
        <position position="40"/>
    </location>
    <ligand>
        <name>[4Fe-4S] cluster</name>
        <dbReference type="ChEBI" id="CHEBI:49883"/>
        <label>1</label>
    </ligand>
</feature>
<evidence type="ECO:0000256" key="6">
    <source>
        <dbReference type="ARBA" id="ARBA00023004"/>
    </source>
</evidence>
<dbReference type="PANTHER" id="PTHR10949">
    <property type="entry name" value="LIPOYL SYNTHASE"/>
    <property type="match status" value="1"/>
</dbReference>
<dbReference type="NCBIfam" id="TIGR00510">
    <property type="entry name" value="lipA"/>
    <property type="match status" value="1"/>
</dbReference>
<keyword evidence="4 9" id="KW-0949">S-adenosyl-L-methionine</keyword>
<dbReference type="SFLD" id="SFLDS00029">
    <property type="entry name" value="Radical_SAM"/>
    <property type="match status" value="1"/>
</dbReference>
<dbReference type="CDD" id="cd01335">
    <property type="entry name" value="Radical_SAM"/>
    <property type="match status" value="1"/>
</dbReference>
<dbReference type="SMART" id="SM00729">
    <property type="entry name" value="Elp3"/>
    <property type="match status" value="1"/>
</dbReference>
<dbReference type="FunFam" id="3.20.20.70:FF:000040">
    <property type="entry name" value="Lipoyl synthase"/>
    <property type="match status" value="1"/>
</dbReference>
<reference evidence="11 12" key="1">
    <citation type="submission" date="2019-03" db="EMBL/GenBank/DDBJ databases">
        <title>Genomic Encyclopedia of Archaeal and Bacterial Type Strains, Phase II (KMG-II): from individual species to whole genera.</title>
        <authorList>
            <person name="Goeker M."/>
        </authorList>
    </citation>
    <scope>NUCLEOTIDE SEQUENCE [LARGE SCALE GENOMIC DNA]</scope>
    <source>
        <strain evidence="11 12">RL-C</strain>
    </source>
</reference>
<feature type="binding site" evidence="9">
    <location>
        <position position="73"/>
    </location>
    <ligand>
        <name>[4Fe-4S] cluster</name>
        <dbReference type="ChEBI" id="CHEBI:49883"/>
        <label>2</label>
        <note>4Fe-4S-S-AdoMet</note>
    </ligand>
</feature>
<comment type="catalytic activity">
    <reaction evidence="8 9">
        <text>[[Fe-S] cluster scaffold protein carrying a second [4Fe-4S](2+) cluster] + N(6)-octanoyl-L-lysyl-[protein] + 2 oxidized [2Fe-2S]-[ferredoxin] + 2 S-adenosyl-L-methionine + 4 H(+) = [[Fe-S] cluster scaffold protein] + N(6)-[(R)-dihydrolipoyl]-L-lysyl-[protein] + 4 Fe(3+) + 2 hydrogen sulfide + 2 5'-deoxyadenosine + 2 L-methionine + 2 reduced [2Fe-2S]-[ferredoxin]</text>
        <dbReference type="Rhea" id="RHEA:16585"/>
        <dbReference type="Rhea" id="RHEA-COMP:9928"/>
        <dbReference type="Rhea" id="RHEA-COMP:10000"/>
        <dbReference type="Rhea" id="RHEA-COMP:10001"/>
        <dbReference type="Rhea" id="RHEA-COMP:10475"/>
        <dbReference type="Rhea" id="RHEA-COMP:14568"/>
        <dbReference type="Rhea" id="RHEA-COMP:14569"/>
        <dbReference type="ChEBI" id="CHEBI:15378"/>
        <dbReference type="ChEBI" id="CHEBI:17319"/>
        <dbReference type="ChEBI" id="CHEBI:29034"/>
        <dbReference type="ChEBI" id="CHEBI:29919"/>
        <dbReference type="ChEBI" id="CHEBI:33722"/>
        <dbReference type="ChEBI" id="CHEBI:33737"/>
        <dbReference type="ChEBI" id="CHEBI:33738"/>
        <dbReference type="ChEBI" id="CHEBI:57844"/>
        <dbReference type="ChEBI" id="CHEBI:59789"/>
        <dbReference type="ChEBI" id="CHEBI:78809"/>
        <dbReference type="ChEBI" id="CHEBI:83100"/>
        <dbReference type="EC" id="2.8.1.8"/>
    </reaction>
</comment>
<dbReference type="SFLD" id="SFLDG01058">
    <property type="entry name" value="lipoyl_synthase_like"/>
    <property type="match status" value="1"/>
</dbReference>
<keyword evidence="6 9" id="KW-0408">Iron</keyword>
<comment type="subcellular location">
    <subcellularLocation>
        <location evidence="9">Cytoplasm</location>
    </subcellularLocation>
</comment>
<dbReference type="GO" id="GO:0005737">
    <property type="term" value="C:cytoplasm"/>
    <property type="evidence" value="ECO:0007669"/>
    <property type="project" value="UniProtKB-SubCell"/>
</dbReference>
<evidence type="ECO:0000256" key="3">
    <source>
        <dbReference type="ARBA" id="ARBA00022679"/>
    </source>
</evidence>
<dbReference type="Gene3D" id="3.20.20.70">
    <property type="entry name" value="Aldolase class I"/>
    <property type="match status" value="1"/>
</dbReference>
<feature type="binding site" evidence="9">
    <location>
        <position position="45"/>
    </location>
    <ligand>
        <name>[4Fe-4S] cluster</name>
        <dbReference type="ChEBI" id="CHEBI:49883"/>
        <label>1</label>
    </ligand>
</feature>
<dbReference type="GO" id="GO:0046872">
    <property type="term" value="F:metal ion binding"/>
    <property type="evidence" value="ECO:0007669"/>
    <property type="project" value="UniProtKB-KW"/>
</dbReference>
<evidence type="ECO:0000256" key="1">
    <source>
        <dbReference type="ARBA" id="ARBA00022485"/>
    </source>
</evidence>
<dbReference type="InterPro" id="IPR031691">
    <property type="entry name" value="LIAS_N"/>
</dbReference>
<dbReference type="PIRSF" id="PIRSF005963">
    <property type="entry name" value="Lipoyl_synth"/>
    <property type="match status" value="1"/>
</dbReference>
<dbReference type="InterPro" id="IPR007197">
    <property type="entry name" value="rSAM"/>
</dbReference>
<dbReference type="GO" id="GO:0016992">
    <property type="term" value="F:lipoate synthase activity"/>
    <property type="evidence" value="ECO:0007669"/>
    <property type="project" value="UniProtKB-UniRule"/>
</dbReference>
<keyword evidence="5 9" id="KW-0479">Metal-binding</keyword>
<comment type="cofactor">
    <cofactor evidence="9">
        <name>[4Fe-4S] cluster</name>
        <dbReference type="ChEBI" id="CHEBI:49883"/>
    </cofactor>
    <text evidence="9">Binds 2 [4Fe-4S] clusters per subunit. One cluster is coordinated with 3 cysteines and an exchangeable S-adenosyl-L-methionine.</text>
</comment>
<keyword evidence="2 9" id="KW-0963">Cytoplasm</keyword>
<evidence type="ECO:0000313" key="11">
    <source>
        <dbReference type="EMBL" id="TCN73265.1"/>
    </source>
</evidence>
<keyword evidence="1 9" id="KW-0004">4Fe-4S</keyword>
<comment type="caution">
    <text evidence="11">The sequence shown here is derived from an EMBL/GenBank/DDBJ whole genome shotgun (WGS) entry which is preliminary data.</text>
</comment>
<evidence type="ECO:0000256" key="4">
    <source>
        <dbReference type="ARBA" id="ARBA00022691"/>
    </source>
</evidence>
<feature type="binding site" evidence="9">
    <location>
        <position position="277"/>
    </location>
    <ligand>
        <name>[4Fe-4S] cluster</name>
        <dbReference type="ChEBI" id="CHEBI:49883"/>
        <label>1</label>
    </ligand>
</feature>
<comment type="pathway">
    <text evidence="9">Protein modification; protein lipoylation via endogenous pathway; protein N(6)-(lipoyl)lysine from octanoyl-[acyl-carrier-protein]: step 2/2.</text>
</comment>
<dbReference type="GO" id="GO:0051539">
    <property type="term" value="F:4 iron, 4 sulfur cluster binding"/>
    <property type="evidence" value="ECO:0007669"/>
    <property type="project" value="UniProtKB-UniRule"/>
</dbReference>
<keyword evidence="3 9" id="KW-0808">Transferase</keyword>
<sequence>MEKRQQRLKKPEWLKIKLTEGENYASTSETVKAHNLHTICSSGRCPNIGECWGKGTATFMVLGEICTRSCKFCATHSGRPLPVDREEPSRVAQSVRLMGVKYCVITSVDRDDLPDGGAEHWAAVISEVKRVNPSTAVEILIPDFDGRGDLIDTVLAANPDVVGHNLETIKRLTPSVRSRAQYDVSLKTLKHIADRGAVAKSSLMLGLGETEDEILEAMDDMLAAGCRLLTLGQYLQPTHKHLPVQAYIHPDKFTELKEIALRKGFKYVESGPLVRSSYMAERAYEGMINPLNLP</sequence>
<proteinExistence type="inferred from homology"/>
<dbReference type="InterPro" id="IPR003698">
    <property type="entry name" value="Lipoyl_synth"/>
</dbReference>
<dbReference type="HAMAP" id="MF_00206">
    <property type="entry name" value="Lipoyl_synth"/>
    <property type="match status" value="1"/>
</dbReference>
<dbReference type="PANTHER" id="PTHR10949:SF0">
    <property type="entry name" value="LIPOYL SYNTHASE, MITOCHONDRIAL"/>
    <property type="match status" value="1"/>
</dbReference>
<dbReference type="EMBL" id="SLWB01000001">
    <property type="protein sequence ID" value="TCN73265.1"/>
    <property type="molecule type" value="Genomic_DNA"/>
</dbReference>
<dbReference type="PROSITE" id="PS51918">
    <property type="entry name" value="RADICAL_SAM"/>
    <property type="match status" value="1"/>
</dbReference>
<evidence type="ECO:0000256" key="7">
    <source>
        <dbReference type="ARBA" id="ARBA00023014"/>
    </source>
</evidence>
<feature type="binding site" evidence="9">
    <location>
        <position position="70"/>
    </location>
    <ligand>
        <name>[4Fe-4S] cluster</name>
        <dbReference type="ChEBI" id="CHEBI:49883"/>
        <label>2</label>
        <note>4Fe-4S-S-AdoMet</note>
    </ligand>
</feature>
<dbReference type="Pfam" id="PF16881">
    <property type="entry name" value="LIAS_N"/>
    <property type="match status" value="1"/>
</dbReference>
<dbReference type="Pfam" id="PF04055">
    <property type="entry name" value="Radical_SAM"/>
    <property type="match status" value="1"/>
</dbReference>
<dbReference type="OrthoDB" id="9787898at2"/>
<dbReference type="NCBIfam" id="NF004019">
    <property type="entry name" value="PRK05481.1"/>
    <property type="match status" value="1"/>
</dbReference>
<evidence type="ECO:0000256" key="8">
    <source>
        <dbReference type="ARBA" id="ARBA00047326"/>
    </source>
</evidence>
<feature type="domain" description="Radical SAM core" evidence="10">
    <location>
        <begin position="52"/>
        <end position="266"/>
    </location>
</feature>
<feature type="binding site" evidence="9">
    <location>
        <position position="51"/>
    </location>
    <ligand>
        <name>[4Fe-4S] cluster</name>
        <dbReference type="ChEBI" id="CHEBI:49883"/>
        <label>1</label>
    </ligand>
</feature>
<comment type="function">
    <text evidence="9">Catalyzes the radical-mediated insertion of two sulfur atoms into the C-6 and C-8 positions of the octanoyl moiety bound to the lipoyl domains of lipoate-dependent enzymes, thereby converting the octanoylated domains into lipoylated derivatives.</text>
</comment>
<dbReference type="InterPro" id="IPR006638">
    <property type="entry name" value="Elp3/MiaA/NifB-like_rSAM"/>
</dbReference>
<feature type="binding site" evidence="9">
    <location>
        <position position="66"/>
    </location>
    <ligand>
        <name>[4Fe-4S] cluster</name>
        <dbReference type="ChEBI" id="CHEBI:49883"/>
        <label>2</label>
        <note>4Fe-4S-S-AdoMet</note>
    </ligand>
</feature>